<keyword evidence="2" id="KW-0805">Transcription regulation</keyword>
<name>A0ABU3QDC0_9SPHN</name>
<evidence type="ECO:0000313" key="8">
    <source>
        <dbReference type="EMBL" id="MDT9600988.1"/>
    </source>
</evidence>
<sequence>MPAETVSDVVHLSREYRPALMAYFLRRVHDRSDAEDLTQEVFARISGRSGQQWNSGYLFQIAANLLRDRQRRNRIRADYRASLGEIEAQNVEMLDPYRVAAGRDSIAAMRAALDELPELTATIFTLYRLEHMNKQVIGDTFGIAVRTVEKHLTVAMAFLTGRFGDEL</sequence>
<dbReference type="SUPFAM" id="SSF88659">
    <property type="entry name" value="Sigma3 and sigma4 domains of RNA polymerase sigma factors"/>
    <property type="match status" value="1"/>
</dbReference>
<keyword evidence="3" id="KW-0731">Sigma factor</keyword>
<comment type="similarity">
    <text evidence="1">Belongs to the sigma-70 factor family. ECF subfamily.</text>
</comment>
<dbReference type="Pfam" id="PF08281">
    <property type="entry name" value="Sigma70_r4_2"/>
    <property type="match status" value="1"/>
</dbReference>
<dbReference type="EMBL" id="JAVUPU010000015">
    <property type="protein sequence ID" value="MDT9600988.1"/>
    <property type="molecule type" value="Genomic_DNA"/>
</dbReference>
<evidence type="ECO:0000259" key="6">
    <source>
        <dbReference type="Pfam" id="PF04542"/>
    </source>
</evidence>
<feature type="domain" description="RNA polymerase sigma-70 region 2" evidence="6">
    <location>
        <begin position="14"/>
        <end position="74"/>
    </location>
</feature>
<proteinExistence type="inferred from homology"/>
<dbReference type="Pfam" id="PF04542">
    <property type="entry name" value="Sigma70_r2"/>
    <property type="match status" value="1"/>
</dbReference>
<dbReference type="Gene3D" id="1.10.10.10">
    <property type="entry name" value="Winged helix-like DNA-binding domain superfamily/Winged helix DNA-binding domain"/>
    <property type="match status" value="1"/>
</dbReference>
<evidence type="ECO:0000256" key="1">
    <source>
        <dbReference type="ARBA" id="ARBA00010641"/>
    </source>
</evidence>
<evidence type="ECO:0000256" key="4">
    <source>
        <dbReference type="ARBA" id="ARBA00023125"/>
    </source>
</evidence>
<dbReference type="PANTHER" id="PTHR43133:SF8">
    <property type="entry name" value="RNA POLYMERASE SIGMA FACTOR HI_1459-RELATED"/>
    <property type="match status" value="1"/>
</dbReference>
<evidence type="ECO:0000313" key="9">
    <source>
        <dbReference type="Proteomes" id="UP001259572"/>
    </source>
</evidence>
<evidence type="ECO:0000256" key="5">
    <source>
        <dbReference type="ARBA" id="ARBA00023163"/>
    </source>
</evidence>
<dbReference type="Proteomes" id="UP001259572">
    <property type="component" value="Unassembled WGS sequence"/>
</dbReference>
<keyword evidence="5" id="KW-0804">Transcription</keyword>
<evidence type="ECO:0000256" key="3">
    <source>
        <dbReference type="ARBA" id="ARBA00023082"/>
    </source>
</evidence>
<comment type="caution">
    <text evidence="8">The sequence shown here is derived from an EMBL/GenBank/DDBJ whole genome shotgun (WGS) entry which is preliminary data.</text>
</comment>
<feature type="domain" description="RNA polymerase sigma factor 70 region 4 type 2" evidence="7">
    <location>
        <begin position="108"/>
        <end position="158"/>
    </location>
</feature>
<dbReference type="InterPro" id="IPR007627">
    <property type="entry name" value="RNA_pol_sigma70_r2"/>
</dbReference>
<dbReference type="InterPro" id="IPR013324">
    <property type="entry name" value="RNA_pol_sigma_r3/r4-like"/>
</dbReference>
<dbReference type="PANTHER" id="PTHR43133">
    <property type="entry name" value="RNA POLYMERASE ECF-TYPE SIGMA FACTO"/>
    <property type="match status" value="1"/>
</dbReference>
<dbReference type="InterPro" id="IPR013325">
    <property type="entry name" value="RNA_pol_sigma_r2"/>
</dbReference>
<dbReference type="InterPro" id="IPR013249">
    <property type="entry name" value="RNA_pol_sigma70_r4_t2"/>
</dbReference>
<dbReference type="Gene3D" id="1.10.1740.10">
    <property type="match status" value="1"/>
</dbReference>
<reference evidence="8 9" key="1">
    <citation type="submission" date="2023-05" db="EMBL/GenBank/DDBJ databases">
        <authorList>
            <person name="Guo Y."/>
        </authorList>
    </citation>
    <scope>NUCLEOTIDE SEQUENCE [LARGE SCALE GENOMIC DNA]</scope>
    <source>
        <strain evidence="8 9">GR2756</strain>
    </source>
</reference>
<organism evidence="8 9">
    <name type="scientific">Sphingosinicella rhizophila</name>
    <dbReference type="NCBI Taxonomy" id="3050082"/>
    <lineage>
        <taxon>Bacteria</taxon>
        <taxon>Pseudomonadati</taxon>
        <taxon>Pseudomonadota</taxon>
        <taxon>Alphaproteobacteria</taxon>
        <taxon>Sphingomonadales</taxon>
        <taxon>Sphingosinicellaceae</taxon>
        <taxon>Sphingosinicella</taxon>
    </lineage>
</organism>
<accession>A0ABU3QDC0</accession>
<dbReference type="RefSeq" id="WP_315728628.1">
    <property type="nucleotide sequence ID" value="NZ_JAVUPU010000015.1"/>
</dbReference>
<gene>
    <name evidence="8" type="ORF">RQX22_18700</name>
</gene>
<dbReference type="InterPro" id="IPR014284">
    <property type="entry name" value="RNA_pol_sigma-70_dom"/>
</dbReference>
<dbReference type="NCBIfam" id="TIGR02937">
    <property type="entry name" value="sigma70-ECF"/>
    <property type="match status" value="1"/>
</dbReference>
<protein>
    <submittedName>
        <fullName evidence="8">Sigma-70 family RNA polymerase sigma factor</fullName>
    </submittedName>
</protein>
<dbReference type="InterPro" id="IPR039425">
    <property type="entry name" value="RNA_pol_sigma-70-like"/>
</dbReference>
<keyword evidence="4" id="KW-0238">DNA-binding</keyword>
<keyword evidence="9" id="KW-1185">Reference proteome</keyword>
<evidence type="ECO:0000256" key="2">
    <source>
        <dbReference type="ARBA" id="ARBA00023015"/>
    </source>
</evidence>
<evidence type="ECO:0000259" key="7">
    <source>
        <dbReference type="Pfam" id="PF08281"/>
    </source>
</evidence>
<dbReference type="SUPFAM" id="SSF88946">
    <property type="entry name" value="Sigma2 domain of RNA polymerase sigma factors"/>
    <property type="match status" value="1"/>
</dbReference>
<dbReference type="InterPro" id="IPR036388">
    <property type="entry name" value="WH-like_DNA-bd_sf"/>
</dbReference>